<dbReference type="InterPro" id="IPR002307">
    <property type="entry name" value="Tyr-tRNA-ligase"/>
</dbReference>
<dbReference type="NCBIfam" id="TIGR00234">
    <property type="entry name" value="tyrS"/>
    <property type="match status" value="1"/>
</dbReference>
<evidence type="ECO:0000256" key="12">
    <source>
        <dbReference type="RuleBase" id="RU361234"/>
    </source>
</evidence>
<evidence type="ECO:0000313" key="15">
    <source>
        <dbReference type="EMBL" id="KAF7424313.1"/>
    </source>
</evidence>
<keyword evidence="16" id="KW-1185">Reference proteome</keyword>
<accession>A0A8H6ZM91</accession>
<dbReference type="Gene3D" id="1.10.240.10">
    <property type="entry name" value="Tyrosyl-Transfer RNA Synthetase"/>
    <property type="match status" value="1"/>
</dbReference>
<evidence type="ECO:0000256" key="10">
    <source>
        <dbReference type="ARBA" id="ARBA00033323"/>
    </source>
</evidence>
<evidence type="ECO:0000259" key="14">
    <source>
        <dbReference type="Pfam" id="PF06985"/>
    </source>
</evidence>
<dbReference type="Pfam" id="PF00579">
    <property type="entry name" value="tRNA-synt_1b"/>
    <property type="match status" value="1"/>
</dbReference>
<feature type="compositionally biased region" description="Basic and acidic residues" evidence="13">
    <location>
        <begin position="695"/>
        <end position="710"/>
    </location>
</feature>
<comment type="caution">
    <text evidence="15">The sequence shown here is derived from an EMBL/GenBank/DDBJ whole genome shotgun (WGS) entry which is preliminary data.</text>
</comment>
<dbReference type="SUPFAM" id="SSF52374">
    <property type="entry name" value="Nucleotidylyl transferase"/>
    <property type="match status" value="1"/>
</dbReference>
<dbReference type="InterPro" id="IPR010730">
    <property type="entry name" value="HET"/>
</dbReference>
<dbReference type="EMBL" id="JACETU010000007">
    <property type="protein sequence ID" value="KAF7424313.1"/>
    <property type="molecule type" value="Genomic_DNA"/>
</dbReference>
<dbReference type="InterPro" id="IPR050489">
    <property type="entry name" value="Tyr-tRNA_synthase"/>
</dbReference>
<dbReference type="AlphaFoldDB" id="A0A8H6ZM91"/>
<dbReference type="VEuPathDB" id="FungiDB:PC9H_009620"/>
<evidence type="ECO:0000256" key="7">
    <source>
        <dbReference type="ARBA" id="ARBA00022840"/>
    </source>
</evidence>
<evidence type="ECO:0000256" key="2">
    <source>
        <dbReference type="ARBA" id="ARBA00005594"/>
    </source>
</evidence>
<dbReference type="Proteomes" id="UP000623687">
    <property type="component" value="Unassembled WGS sequence"/>
</dbReference>
<dbReference type="Gene3D" id="3.40.50.620">
    <property type="entry name" value="HUPs"/>
    <property type="match status" value="1"/>
</dbReference>
<reference evidence="15" key="1">
    <citation type="submission" date="2019-07" db="EMBL/GenBank/DDBJ databases">
        <authorList>
            <person name="Palmer J.M."/>
        </authorList>
    </citation>
    <scope>NUCLEOTIDE SEQUENCE</scope>
    <source>
        <strain evidence="15">PC9</strain>
    </source>
</reference>
<dbReference type="FunFam" id="3.40.50.620:FF:000040">
    <property type="entry name" value="Tyrosine--tRNA ligase"/>
    <property type="match status" value="1"/>
</dbReference>
<keyword evidence="5 12" id="KW-0436">Ligase</keyword>
<comment type="catalytic activity">
    <reaction evidence="11 12">
        <text>tRNA(Tyr) + L-tyrosine + ATP = L-tyrosyl-tRNA(Tyr) + AMP + diphosphate + H(+)</text>
        <dbReference type="Rhea" id="RHEA:10220"/>
        <dbReference type="Rhea" id="RHEA-COMP:9706"/>
        <dbReference type="Rhea" id="RHEA-COMP:9707"/>
        <dbReference type="ChEBI" id="CHEBI:15378"/>
        <dbReference type="ChEBI" id="CHEBI:30616"/>
        <dbReference type="ChEBI" id="CHEBI:33019"/>
        <dbReference type="ChEBI" id="CHEBI:58315"/>
        <dbReference type="ChEBI" id="CHEBI:78442"/>
        <dbReference type="ChEBI" id="CHEBI:78536"/>
        <dbReference type="ChEBI" id="CHEBI:456215"/>
        <dbReference type="EC" id="6.1.1.1"/>
    </reaction>
</comment>
<dbReference type="EC" id="6.1.1.1" evidence="3 12"/>
<comment type="subcellular location">
    <subcellularLocation>
        <location evidence="1">Cytoplasm</location>
    </subcellularLocation>
</comment>
<keyword evidence="6 12" id="KW-0547">Nucleotide-binding</keyword>
<name>A0A8H6ZM91_PLEOS</name>
<keyword evidence="4" id="KW-0963">Cytoplasm</keyword>
<keyword evidence="9 12" id="KW-0030">Aminoacyl-tRNA synthetase</keyword>
<dbReference type="InterPro" id="IPR002305">
    <property type="entry name" value="aa-tRNA-synth_Ic"/>
</dbReference>
<evidence type="ECO:0000256" key="1">
    <source>
        <dbReference type="ARBA" id="ARBA00004496"/>
    </source>
</evidence>
<dbReference type="CDD" id="cd00805">
    <property type="entry name" value="TyrRS_core"/>
    <property type="match status" value="1"/>
</dbReference>
<dbReference type="GO" id="GO:0005524">
    <property type="term" value="F:ATP binding"/>
    <property type="evidence" value="ECO:0007669"/>
    <property type="project" value="UniProtKB-KW"/>
</dbReference>
<dbReference type="Pfam" id="PF06985">
    <property type="entry name" value="HET"/>
    <property type="match status" value="1"/>
</dbReference>
<comment type="similarity">
    <text evidence="2 12">Belongs to the class-I aminoacyl-tRNA synthetase family.</text>
</comment>
<evidence type="ECO:0000256" key="8">
    <source>
        <dbReference type="ARBA" id="ARBA00022917"/>
    </source>
</evidence>
<evidence type="ECO:0000256" key="3">
    <source>
        <dbReference type="ARBA" id="ARBA00013160"/>
    </source>
</evidence>
<protein>
    <recommendedName>
        <fullName evidence="3 12">Tyrosine--tRNA ligase</fullName>
        <ecNumber evidence="3 12">6.1.1.1</ecNumber>
    </recommendedName>
    <alternativeName>
        <fullName evidence="10 12">Tyrosyl-tRNA synthetase</fullName>
    </alternativeName>
</protein>
<evidence type="ECO:0000256" key="5">
    <source>
        <dbReference type="ARBA" id="ARBA00022598"/>
    </source>
</evidence>
<feature type="region of interest" description="Disordered" evidence="13">
    <location>
        <begin position="695"/>
        <end position="721"/>
    </location>
</feature>
<evidence type="ECO:0000256" key="11">
    <source>
        <dbReference type="ARBA" id="ARBA00048248"/>
    </source>
</evidence>
<dbReference type="GO" id="GO:0005737">
    <property type="term" value="C:cytoplasm"/>
    <property type="evidence" value="ECO:0007669"/>
    <property type="project" value="UniProtKB-SubCell"/>
</dbReference>
<dbReference type="RefSeq" id="XP_036628507.1">
    <property type="nucleotide sequence ID" value="XM_036779118.1"/>
</dbReference>
<dbReference type="InterPro" id="IPR014729">
    <property type="entry name" value="Rossmann-like_a/b/a_fold"/>
</dbReference>
<dbReference type="GO" id="GO:0004831">
    <property type="term" value="F:tyrosine-tRNA ligase activity"/>
    <property type="evidence" value="ECO:0007669"/>
    <property type="project" value="UniProtKB-EC"/>
</dbReference>
<keyword evidence="8 12" id="KW-0648">Protein biosynthesis</keyword>
<feature type="domain" description="Heterokaryon incompatibility" evidence="14">
    <location>
        <begin position="25"/>
        <end position="79"/>
    </location>
</feature>
<evidence type="ECO:0000256" key="4">
    <source>
        <dbReference type="ARBA" id="ARBA00022490"/>
    </source>
</evidence>
<organism evidence="15 16">
    <name type="scientific">Pleurotus ostreatus</name>
    <name type="common">Oyster mushroom</name>
    <name type="synonym">White-rot fungus</name>
    <dbReference type="NCBI Taxonomy" id="5322"/>
    <lineage>
        <taxon>Eukaryota</taxon>
        <taxon>Fungi</taxon>
        <taxon>Dikarya</taxon>
        <taxon>Basidiomycota</taxon>
        <taxon>Agaricomycotina</taxon>
        <taxon>Agaricomycetes</taxon>
        <taxon>Agaricomycetidae</taxon>
        <taxon>Agaricales</taxon>
        <taxon>Pleurotineae</taxon>
        <taxon>Pleurotaceae</taxon>
        <taxon>Pleurotus</taxon>
    </lineage>
</organism>
<sequence>MDDVKAIHSGDYRATAEKEPAYAKITTFFAKSREYNCFYAWFDSGCIDQKNNAELTESIPAMYKWYQNANVCIVRLAGAVVGSNISDDDWFQRGWTLQELIAPTHLKIYDVLWNPVTTDRYDIIREPDWTTQGNISGPLARSLKPENPPEPSHITHEILNATGRAPLVISWMVHRRTTQPEDRAYCILGLLALYIQMPLERGEAFEKAFFRVQMYAFACTRERGLLVWIGTPSVYNSMFASTPESCDFFLQTIDPISNEDAAICVIQPSFDVPHLVDKNTVKMLIYSLLDSSIISPEHSSAIMANITPSSQTAGIPGNLFLGILGSHSLKNSENPFNAADWEWNSAGRLPSDMPDVLHYAVLLVGNPSLLDQPFARVHTHRHIWLNPGWAEGAEPLLAGAFSESLSQPNQFLSLYTMTSATPEERYALITRGLDEVLGGQQIQAILAEGKHPKCYWGTAPTGRPHIGYFVALNKIADFLRAGVEVKILLADVHAFLDNMKAPLDLVAHRTKYYEYILLAVFHSLGIPTSKLVFVQGSSYQLTKEYNLDNYKLCATVSEHDAKKAGAEVVKQVESPLLSGLLYPGLQALDEEYLGVDFQFGGVDQRKIFTFAELYLPKLGYRKRAHLMNPMVPGLGGGKMSASDPNSKIDLLDPPEVVRKKIKSAFCEEGNVEDNGVLSFVGAVLIPISQLRKERAEGKTMDDAEEGKDVETTGDQRPFATADAPEGTLFTVERDEKFGGNLHYDSFNSLKAAFAAKDLHPKDLKLAVANAIISLLAPIRKSFEENEDWQKVEKLAYPDPNAKPEKKKKKEKVYHPPPPGKGKDANKPTESIAAVPDSTTSSPPPPIVVGPEVTAQASES</sequence>
<evidence type="ECO:0000256" key="9">
    <source>
        <dbReference type="ARBA" id="ARBA00023146"/>
    </source>
</evidence>
<dbReference type="PRINTS" id="PR01040">
    <property type="entry name" value="TRNASYNTHTYR"/>
</dbReference>
<keyword evidence="7 12" id="KW-0067">ATP-binding</keyword>
<dbReference type="PANTHER" id="PTHR46264">
    <property type="entry name" value="TYROSINE-TRNA LIGASE"/>
    <property type="match status" value="1"/>
</dbReference>
<evidence type="ECO:0000313" key="16">
    <source>
        <dbReference type="Proteomes" id="UP000623687"/>
    </source>
</evidence>
<proteinExistence type="inferred from homology"/>
<dbReference type="PANTHER" id="PTHR46264:SF4">
    <property type="entry name" value="TYROSINE--TRNA LIGASE, CYTOPLASMIC"/>
    <property type="match status" value="1"/>
</dbReference>
<evidence type="ECO:0000256" key="6">
    <source>
        <dbReference type="ARBA" id="ARBA00022741"/>
    </source>
</evidence>
<feature type="region of interest" description="Disordered" evidence="13">
    <location>
        <begin position="793"/>
        <end position="859"/>
    </location>
</feature>
<gene>
    <name evidence="15" type="ORF">PC9H_009620</name>
</gene>
<evidence type="ECO:0000256" key="13">
    <source>
        <dbReference type="SAM" id="MobiDB-lite"/>
    </source>
</evidence>
<dbReference type="GO" id="GO:0006437">
    <property type="term" value="P:tyrosyl-tRNA aminoacylation"/>
    <property type="evidence" value="ECO:0007669"/>
    <property type="project" value="InterPro"/>
</dbReference>
<dbReference type="OrthoDB" id="197206at2759"/>
<dbReference type="GeneID" id="59379438"/>